<dbReference type="Proteomes" id="UP001164929">
    <property type="component" value="Chromosome 13"/>
</dbReference>
<evidence type="ECO:0000313" key="1">
    <source>
        <dbReference type="EMBL" id="KAJ6976245.1"/>
    </source>
</evidence>
<keyword evidence="2" id="KW-1185">Reference proteome</keyword>
<evidence type="ECO:0000313" key="2">
    <source>
        <dbReference type="Proteomes" id="UP001164929"/>
    </source>
</evidence>
<name>A0AAD6LZS4_9ROSI</name>
<sequence length="132" mass="14923">MFYSQKLKCNFFKDSDRETSFFHALMNQKHKKNFIPAIHCNDGSLTTSVRKVREVFVNFFKQLLGTSRATSPLDESVVCCDPCLDPTLHTSLLADVLNDDIKKAFFSIDDGKSPGLDGYSSLFLKNSWNMVG</sequence>
<reference evidence="1" key="1">
    <citation type="journal article" date="2023" name="Mol. Ecol. Resour.">
        <title>Chromosome-level genome assembly of a triploid poplar Populus alba 'Berolinensis'.</title>
        <authorList>
            <person name="Chen S."/>
            <person name="Yu Y."/>
            <person name="Wang X."/>
            <person name="Wang S."/>
            <person name="Zhang T."/>
            <person name="Zhou Y."/>
            <person name="He R."/>
            <person name="Meng N."/>
            <person name="Wang Y."/>
            <person name="Liu W."/>
            <person name="Liu Z."/>
            <person name="Liu J."/>
            <person name="Guo Q."/>
            <person name="Huang H."/>
            <person name="Sederoff R.R."/>
            <person name="Wang G."/>
            <person name="Qu G."/>
            <person name="Chen S."/>
        </authorList>
    </citation>
    <scope>NUCLEOTIDE SEQUENCE</scope>
    <source>
        <strain evidence="1">SC-2020</strain>
    </source>
</reference>
<accession>A0AAD6LZS4</accession>
<proteinExistence type="predicted"/>
<dbReference type="EMBL" id="JAQIZT010000013">
    <property type="protein sequence ID" value="KAJ6976245.1"/>
    <property type="molecule type" value="Genomic_DNA"/>
</dbReference>
<dbReference type="AlphaFoldDB" id="A0AAD6LZS4"/>
<protein>
    <recommendedName>
        <fullName evidence="3">Reverse transcriptase</fullName>
    </recommendedName>
</protein>
<evidence type="ECO:0008006" key="3">
    <source>
        <dbReference type="Google" id="ProtNLM"/>
    </source>
</evidence>
<organism evidence="1 2">
    <name type="scientific">Populus alba x Populus x berolinensis</name>
    <dbReference type="NCBI Taxonomy" id="444605"/>
    <lineage>
        <taxon>Eukaryota</taxon>
        <taxon>Viridiplantae</taxon>
        <taxon>Streptophyta</taxon>
        <taxon>Embryophyta</taxon>
        <taxon>Tracheophyta</taxon>
        <taxon>Spermatophyta</taxon>
        <taxon>Magnoliopsida</taxon>
        <taxon>eudicotyledons</taxon>
        <taxon>Gunneridae</taxon>
        <taxon>Pentapetalae</taxon>
        <taxon>rosids</taxon>
        <taxon>fabids</taxon>
        <taxon>Malpighiales</taxon>
        <taxon>Salicaceae</taxon>
        <taxon>Saliceae</taxon>
        <taxon>Populus</taxon>
    </lineage>
</organism>
<comment type="caution">
    <text evidence="1">The sequence shown here is derived from an EMBL/GenBank/DDBJ whole genome shotgun (WGS) entry which is preliminary data.</text>
</comment>
<gene>
    <name evidence="1" type="ORF">NC653_031938</name>
</gene>